<keyword evidence="3" id="KW-0732">Signal</keyword>
<gene>
    <name evidence="5" type="ORF">CO174_05445</name>
</gene>
<name>A0A2M7XAY8_9BACT</name>
<keyword evidence="2" id="KW-0472">Membrane</keyword>
<dbReference type="Proteomes" id="UP000229385">
    <property type="component" value="Unassembled WGS sequence"/>
</dbReference>
<feature type="domain" description="IPT/TIG" evidence="4">
    <location>
        <begin position="435"/>
        <end position="513"/>
    </location>
</feature>
<feature type="transmembrane region" description="Helical" evidence="2">
    <location>
        <begin position="53"/>
        <end position="74"/>
    </location>
</feature>
<feature type="domain" description="IPT/TIG" evidence="4">
    <location>
        <begin position="549"/>
        <end position="608"/>
    </location>
</feature>
<feature type="non-terminal residue" evidence="5">
    <location>
        <position position="701"/>
    </location>
</feature>
<keyword evidence="2" id="KW-1133">Transmembrane helix</keyword>
<dbReference type="InterPro" id="IPR002909">
    <property type="entry name" value="IPT_dom"/>
</dbReference>
<evidence type="ECO:0000256" key="3">
    <source>
        <dbReference type="SAM" id="SignalP"/>
    </source>
</evidence>
<accession>A0A2M7XAY8</accession>
<keyword evidence="2" id="KW-0812">Transmembrane</keyword>
<evidence type="ECO:0000256" key="2">
    <source>
        <dbReference type="SAM" id="Phobius"/>
    </source>
</evidence>
<reference evidence="6" key="1">
    <citation type="submission" date="2017-09" db="EMBL/GenBank/DDBJ databases">
        <title>Depth-based differentiation of microbial function through sediment-hosted aquifers and enrichment of novel symbionts in the deep terrestrial subsurface.</title>
        <authorList>
            <person name="Probst A.J."/>
            <person name="Ladd B."/>
            <person name="Jarett J.K."/>
            <person name="Geller-Mcgrath D.E."/>
            <person name="Sieber C.M.K."/>
            <person name="Emerson J.B."/>
            <person name="Anantharaman K."/>
            <person name="Thomas B.C."/>
            <person name="Malmstrom R."/>
            <person name="Stieglmeier M."/>
            <person name="Klingl A."/>
            <person name="Woyke T."/>
            <person name="Ryan C.M."/>
            <person name="Banfield J.F."/>
        </authorList>
    </citation>
    <scope>NUCLEOTIDE SEQUENCE [LARGE SCALE GENOMIC DNA]</scope>
</reference>
<proteinExistence type="predicted"/>
<feature type="region of interest" description="Disordered" evidence="1">
    <location>
        <begin position="682"/>
        <end position="701"/>
    </location>
</feature>
<dbReference type="AlphaFoldDB" id="A0A2M7XAY8"/>
<feature type="compositionally biased region" description="Polar residues" evidence="1">
    <location>
        <begin position="682"/>
        <end position="691"/>
    </location>
</feature>
<sequence>MSSKRSFILGCFLTLILSAGVLFAAPALAQDSQLEILGEAAGFTTDADITVIIARLIRTLISFLGVIAVVLVLYGGFVWMTAGGSAERIQKAKKILTNAIIGLVLVMASFAIAQFIINSLEEATGGGVTTGTDGGGAYTDGGGSSVFYLSSVNTECSESLQNLQLQFVFSKRVDSDTVEDGILITDAAGDAVEGRFGVSGSTVTFTPDTACAEPYEDYYCFDEGSSYSISLDSTQLEATTGASLTCLTEYPCTFSFTTGSGVDVEGPTVEVDSPDEGDSLYSGEIEMLQALTTDDTGVSTVSFYVEDGDEAVYTSGTDYSSAGGLLGGDEENYFFTNDSEEWDTTGYTTNSEYSIWAVGVDCAGNSDSASSVEIVLRASSCDNEVKDTDLGETDIDCGGDPSSDYYCGACGGDECSLDSECASGHCEDGTCVNVPEIDSISPGDGAPGNLITISGSSFGDTGGTVTFLGTEGGDEVEVSAYQCNEESQWEDDQIIVQVPTNAVDGPIQVETSDGDTERTDDDTGTSIADFDVNAIERPGLCALDPDSDTTGEPVSIYGNSFGASQGSSTFYFTNYETSSYVSWADEELSVVVPNVNSGTYRTSVYTGDYVCLDVLGEETGDTCSTDDDCDTESDETCATSWCSETLSYCDDDDDCGDDGGSCESIRVGSNKVNFTVEDASSDSTPIISSVDSGWKACSDSG</sequence>
<evidence type="ECO:0000259" key="4">
    <source>
        <dbReference type="Pfam" id="PF01833"/>
    </source>
</evidence>
<feature type="signal peptide" evidence="3">
    <location>
        <begin position="1"/>
        <end position="24"/>
    </location>
</feature>
<dbReference type="Gene3D" id="2.60.40.10">
    <property type="entry name" value="Immunoglobulins"/>
    <property type="match status" value="3"/>
</dbReference>
<organism evidence="5 6">
    <name type="scientific">Candidatus Uhrbacteria bacterium CG_4_9_14_3_um_filter_50_9</name>
    <dbReference type="NCBI Taxonomy" id="1975035"/>
    <lineage>
        <taxon>Bacteria</taxon>
        <taxon>Candidatus Uhriibacteriota</taxon>
    </lineage>
</organism>
<feature type="transmembrane region" description="Helical" evidence="2">
    <location>
        <begin position="95"/>
        <end position="117"/>
    </location>
</feature>
<protein>
    <recommendedName>
        <fullName evidence="4">IPT/TIG domain-containing protein</fullName>
    </recommendedName>
</protein>
<evidence type="ECO:0000313" key="5">
    <source>
        <dbReference type="EMBL" id="PJA45023.1"/>
    </source>
</evidence>
<comment type="caution">
    <text evidence="5">The sequence shown here is derived from an EMBL/GenBank/DDBJ whole genome shotgun (WGS) entry which is preliminary data.</text>
</comment>
<feature type="region of interest" description="Disordered" evidence="1">
    <location>
        <begin position="505"/>
        <end position="526"/>
    </location>
</feature>
<dbReference type="Pfam" id="PF01833">
    <property type="entry name" value="TIG"/>
    <property type="match status" value="2"/>
</dbReference>
<feature type="chain" id="PRO_5014773226" description="IPT/TIG domain-containing protein" evidence="3">
    <location>
        <begin position="25"/>
        <end position="701"/>
    </location>
</feature>
<dbReference type="EMBL" id="PFWU01000054">
    <property type="protein sequence ID" value="PJA45023.1"/>
    <property type="molecule type" value="Genomic_DNA"/>
</dbReference>
<dbReference type="InterPro" id="IPR043993">
    <property type="entry name" value="T4SS_pilin"/>
</dbReference>
<dbReference type="InterPro" id="IPR013783">
    <property type="entry name" value="Ig-like_fold"/>
</dbReference>
<dbReference type="SUPFAM" id="SSF81296">
    <property type="entry name" value="E set domains"/>
    <property type="match status" value="2"/>
</dbReference>
<dbReference type="Pfam" id="PF18895">
    <property type="entry name" value="T4SS_pilin"/>
    <property type="match status" value="1"/>
</dbReference>
<feature type="compositionally biased region" description="Acidic residues" evidence="1">
    <location>
        <begin position="512"/>
        <end position="523"/>
    </location>
</feature>
<dbReference type="InterPro" id="IPR014756">
    <property type="entry name" value="Ig_E-set"/>
</dbReference>
<evidence type="ECO:0000313" key="6">
    <source>
        <dbReference type="Proteomes" id="UP000229385"/>
    </source>
</evidence>
<evidence type="ECO:0000256" key="1">
    <source>
        <dbReference type="SAM" id="MobiDB-lite"/>
    </source>
</evidence>